<dbReference type="Proteomes" id="UP000176187">
    <property type="component" value="Unassembled WGS sequence"/>
</dbReference>
<sequence length="284" mass="30412">MKISRILFFIVGLSIVAQMSYIAFAADQMKTTEIVIADSAVAISTNQTYPFTLYIGDNLTGVTAPLKSLQFIASGVYTGNGTIAFMIDGDAATTKTFTLPDVGTTPTYFKIDYKDTTDKINPTSAGSYDYSLNFNPSGVTVYGLGIRMSETHRYKPPTCGGMPIYGDLTSAVFDSTATGNGAGYNSVLWKGTLGTGGTGKVRFQFAASTASAGPWNYYGGATCGALDYFEAAPDTPIELKGTSCFSAWNNKRYFRYKIRICSDDCVAAGTYTPTVDDVIVSWSP</sequence>
<dbReference type="STRING" id="1801774.A3A05_00720"/>
<name>A0A1F6WVH1_9BACT</name>
<gene>
    <name evidence="2" type="ORF">A3A05_00720</name>
</gene>
<accession>A0A1F6WVH1</accession>
<evidence type="ECO:0000313" key="3">
    <source>
        <dbReference type="Proteomes" id="UP000176187"/>
    </source>
</evidence>
<organism evidence="2 3">
    <name type="scientific">Candidatus Nomurabacteria bacterium RIFCSPLOWO2_01_FULL_41_12</name>
    <dbReference type="NCBI Taxonomy" id="1801774"/>
    <lineage>
        <taxon>Bacteria</taxon>
        <taxon>Candidatus Nomuraibacteriota</taxon>
    </lineage>
</organism>
<dbReference type="EMBL" id="MFUY01000020">
    <property type="protein sequence ID" value="OGI85868.1"/>
    <property type="molecule type" value="Genomic_DNA"/>
</dbReference>
<reference evidence="2 3" key="1">
    <citation type="journal article" date="2016" name="Nat. Commun.">
        <title>Thousands of microbial genomes shed light on interconnected biogeochemical processes in an aquifer system.</title>
        <authorList>
            <person name="Anantharaman K."/>
            <person name="Brown C.T."/>
            <person name="Hug L.A."/>
            <person name="Sharon I."/>
            <person name="Castelle C.J."/>
            <person name="Probst A.J."/>
            <person name="Thomas B.C."/>
            <person name="Singh A."/>
            <person name="Wilkins M.J."/>
            <person name="Karaoz U."/>
            <person name="Brodie E.L."/>
            <person name="Williams K.H."/>
            <person name="Hubbard S.S."/>
            <person name="Banfield J.F."/>
        </authorList>
    </citation>
    <scope>NUCLEOTIDE SEQUENCE [LARGE SCALE GENOMIC DNA]</scope>
</reference>
<proteinExistence type="predicted"/>
<feature type="chain" id="PRO_5009527373" evidence="1">
    <location>
        <begin position="26"/>
        <end position="284"/>
    </location>
</feature>
<dbReference type="AlphaFoldDB" id="A0A1F6WVH1"/>
<keyword evidence="1" id="KW-0732">Signal</keyword>
<comment type="caution">
    <text evidence="2">The sequence shown here is derived from an EMBL/GenBank/DDBJ whole genome shotgun (WGS) entry which is preliminary data.</text>
</comment>
<evidence type="ECO:0000256" key="1">
    <source>
        <dbReference type="SAM" id="SignalP"/>
    </source>
</evidence>
<feature type="signal peptide" evidence="1">
    <location>
        <begin position="1"/>
        <end position="25"/>
    </location>
</feature>
<protein>
    <submittedName>
        <fullName evidence="2">Uncharacterized protein</fullName>
    </submittedName>
</protein>
<evidence type="ECO:0000313" key="2">
    <source>
        <dbReference type="EMBL" id="OGI85868.1"/>
    </source>
</evidence>